<protein>
    <submittedName>
        <fullName evidence="1">Uncharacterized protein</fullName>
    </submittedName>
</protein>
<dbReference type="Proteomes" id="UP000277204">
    <property type="component" value="Unassembled WGS sequence"/>
</dbReference>
<organism evidence="1 2">
    <name type="scientific">Schistosoma margrebowiei</name>
    <dbReference type="NCBI Taxonomy" id="48269"/>
    <lineage>
        <taxon>Eukaryota</taxon>
        <taxon>Metazoa</taxon>
        <taxon>Spiralia</taxon>
        <taxon>Lophotrochozoa</taxon>
        <taxon>Platyhelminthes</taxon>
        <taxon>Trematoda</taxon>
        <taxon>Digenea</taxon>
        <taxon>Strigeidida</taxon>
        <taxon>Schistosomatoidea</taxon>
        <taxon>Schistosomatidae</taxon>
        <taxon>Schistosoma</taxon>
    </lineage>
</organism>
<gene>
    <name evidence="1" type="ORF">SMRZ_LOCUS6634</name>
</gene>
<keyword evidence="2" id="KW-1185">Reference proteome</keyword>
<proteinExistence type="predicted"/>
<evidence type="ECO:0000313" key="2">
    <source>
        <dbReference type="Proteomes" id="UP000277204"/>
    </source>
</evidence>
<dbReference type="EMBL" id="UZAI01002504">
    <property type="protein sequence ID" value="VDO72192.1"/>
    <property type="molecule type" value="Genomic_DNA"/>
</dbReference>
<reference evidence="1 2" key="1">
    <citation type="submission" date="2018-11" db="EMBL/GenBank/DDBJ databases">
        <authorList>
            <consortium name="Pathogen Informatics"/>
        </authorList>
    </citation>
    <scope>NUCLEOTIDE SEQUENCE [LARGE SCALE GENOMIC DNA]</scope>
    <source>
        <strain evidence="1 2">Zambia</strain>
    </source>
</reference>
<accession>A0A183LS59</accession>
<dbReference type="AlphaFoldDB" id="A0A183LS59"/>
<name>A0A183LS59_9TREM</name>
<evidence type="ECO:0000313" key="1">
    <source>
        <dbReference type="EMBL" id="VDO72192.1"/>
    </source>
</evidence>
<sequence>MLKRTHIWAASLDENSGSHADGKKWISKARAAYLQLKNTWNSMQLSANQHQSHNFQYKCQNSSILWDSYLENYESHHSEDTSVY</sequence>